<dbReference type="PANTHER" id="PTHR10353">
    <property type="entry name" value="GLYCOSYL HYDROLASE"/>
    <property type="match status" value="1"/>
</dbReference>
<dbReference type="InterPro" id="IPR001360">
    <property type="entry name" value="Glyco_hydro_1"/>
</dbReference>
<dbReference type="EC" id="3.2.1.147" evidence="4"/>
<comment type="caution">
    <text evidence="12">The sequence shown here is derived from an EMBL/GenBank/DDBJ whole genome shotgun (WGS) entry which is preliminary data.</text>
</comment>
<evidence type="ECO:0000256" key="2">
    <source>
        <dbReference type="ARBA" id="ARBA00004116"/>
    </source>
</evidence>
<dbReference type="PROSITE" id="PS00653">
    <property type="entry name" value="GLYCOSYL_HYDROL_F1_2"/>
    <property type="match status" value="1"/>
</dbReference>
<name>A0ABQ7DSH6_BRACR</name>
<evidence type="ECO:0000256" key="4">
    <source>
        <dbReference type="ARBA" id="ARBA00012250"/>
    </source>
</evidence>
<dbReference type="Pfam" id="PF00232">
    <property type="entry name" value="Glyco_hydro_1"/>
    <property type="match status" value="2"/>
</dbReference>
<dbReference type="Proteomes" id="UP000266723">
    <property type="component" value="Unassembled WGS sequence"/>
</dbReference>
<evidence type="ECO:0000313" key="13">
    <source>
        <dbReference type="Proteomes" id="UP000266723"/>
    </source>
</evidence>
<keyword evidence="6" id="KW-0378">Hydrolase</keyword>
<dbReference type="SUPFAM" id="SSF51445">
    <property type="entry name" value="(Trans)glycosidases"/>
    <property type="match status" value="1"/>
</dbReference>
<feature type="chain" id="PRO_5045123009" description="thioglucosidase" evidence="11">
    <location>
        <begin position="22"/>
        <end position="198"/>
    </location>
</feature>
<keyword evidence="11" id="KW-0732">Signal</keyword>
<dbReference type="PANTHER" id="PTHR10353:SF281">
    <property type="entry name" value="THIOGLUCOSIDASE"/>
    <property type="match status" value="1"/>
</dbReference>
<comment type="subcellular location">
    <subcellularLocation>
        <location evidence="2">Vacuole</location>
    </subcellularLocation>
</comment>
<evidence type="ECO:0000256" key="3">
    <source>
        <dbReference type="ARBA" id="ARBA00010838"/>
    </source>
</evidence>
<evidence type="ECO:0000256" key="6">
    <source>
        <dbReference type="ARBA" id="ARBA00022801"/>
    </source>
</evidence>
<proteinExistence type="inferred from homology"/>
<protein>
    <recommendedName>
        <fullName evidence="4">thioglucosidase</fullName>
        <ecNumber evidence="4">3.2.1.147</ecNumber>
    </recommendedName>
    <alternativeName>
        <fullName evidence="7">Sinigrinase</fullName>
    </alternativeName>
    <alternativeName>
        <fullName evidence="8">Thioglucosidase</fullName>
    </alternativeName>
</protein>
<evidence type="ECO:0000256" key="9">
    <source>
        <dbReference type="ARBA" id="ARBA00034026"/>
    </source>
</evidence>
<evidence type="ECO:0000256" key="8">
    <source>
        <dbReference type="ARBA" id="ARBA00032797"/>
    </source>
</evidence>
<dbReference type="InterPro" id="IPR033132">
    <property type="entry name" value="GH_1_N_CS"/>
</dbReference>
<dbReference type="InterPro" id="IPR017853">
    <property type="entry name" value="GH"/>
</dbReference>
<organism evidence="12 13">
    <name type="scientific">Brassica cretica</name>
    <name type="common">Mustard</name>
    <dbReference type="NCBI Taxonomy" id="69181"/>
    <lineage>
        <taxon>Eukaryota</taxon>
        <taxon>Viridiplantae</taxon>
        <taxon>Streptophyta</taxon>
        <taxon>Embryophyta</taxon>
        <taxon>Tracheophyta</taxon>
        <taxon>Spermatophyta</taxon>
        <taxon>Magnoliopsida</taxon>
        <taxon>eudicotyledons</taxon>
        <taxon>Gunneridae</taxon>
        <taxon>Pentapetalae</taxon>
        <taxon>rosids</taxon>
        <taxon>malvids</taxon>
        <taxon>Brassicales</taxon>
        <taxon>Brassicaceae</taxon>
        <taxon>Brassiceae</taxon>
        <taxon>Brassica</taxon>
    </lineage>
</organism>
<feature type="signal peptide" evidence="11">
    <location>
        <begin position="1"/>
        <end position="21"/>
    </location>
</feature>
<keyword evidence="13" id="KW-1185">Reference proteome</keyword>
<dbReference type="Gene3D" id="3.20.20.80">
    <property type="entry name" value="Glycosidases"/>
    <property type="match status" value="1"/>
</dbReference>
<comment type="function">
    <text evidence="1">Degradation of glucosinolates (glucose residue linked by a thioglucoside bound to an amino acid derivative) to glucose, sulfate and any of the products: thiocyanates, isothiocyanates, nitriles, epithionitriles or oxazolidine-2-thiones.</text>
</comment>
<evidence type="ECO:0000313" key="12">
    <source>
        <dbReference type="EMBL" id="KAF3580482.1"/>
    </source>
</evidence>
<evidence type="ECO:0000256" key="5">
    <source>
        <dbReference type="ARBA" id="ARBA00022554"/>
    </source>
</evidence>
<gene>
    <name evidence="12" type="ORF">DY000_02034723</name>
</gene>
<evidence type="ECO:0000256" key="1">
    <source>
        <dbReference type="ARBA" id="ARBA00003014"/>
    </source>
</evidence>
<comment type="catalytic activity">
    <reaction evidence="9">
        <text>a thioglucoside + H2O = a sugar + a thiol.</text>
        <dbReference type="EC" id="3.2.1.147"/>
    </reaction>
</comment>
<dbReference type="EMBL" id="QGKV02000649">
    <property type="protein sequence ID" value="KAF3580482.1"/>
    <property type="molecule type" value="Genomic_DNA"/>
</dbReference>
<accession>A0ABQ7DSH6</accession>
<evidence type="ECO:0000256" key="10">
    <source>
        <dbReference type="RuleBase" id="RU003690"/>
    </source>
</evidence>
<evidence type="ECO:0000256" key="11">
    <source>
        <dbReference type="SAM" id="SignalP"/>
    </source>
</evidence>
<evidence type="ECO:0000256" key="7">
    <source>
        <dbReference type="ARBA" id="ARBA00032643"/>
    </source>
</evidence>
<keyword evidence="5" id="KW-0926">Vacuole</keyword>
<reference evidence="12 13" key="1">
    <citation type="journal article" date="2020" name="BMC Genomics">
        <title>Intraspecific diversification of the crop wild relative Brassica cretica Lam. using demographic model selection.</title>
        <authorList>
            <person name="Kioukis A."/>
            <person name="Michalopoulou V.A."/>
            <person name="Briers L."/>
            <person name="Pirintsos S."/>
            <person name="Studholme D.J."/>
            <person name="Pavlidis P."/>
            <person name="Sarris P.F."/>
        </authorList>
    </citation>
    <scope>NUCLEOTIDE SEQUENCE [LARGE SCALE GENOMIC DNA]</scope>
    <source>
        <strain evidence="13">cv. PFS-1207/04</strain>
    </source>
</reference>
<comment type="similarity">
    <text evidence="3 10">Belongs to the glycosyl hydrolase 1 family.</text>
</comment>
<sequence length="198" mass="22456">MRGEYLSLLVLIVLASNEVLAKKNSLTPKLRRSDFPEDFVFGSATSAYQIEGAAHEDGRGPSIWDTFSERYPERINDGSNGSVADDSFHLYKEDVALLHQIGFNAYRFSISWSRILPRGNLKGGINEAGIDYYNNLINELFKGKNTLSVSHYFELRLHKQYYKYCLTIGIKPFVTIFHWDTPQSLEDAYGGFLGAKIV</sequence>